<reference evidence="13" key="1">
    <citation type="journal article" date="2023" name="Mol. Phylogenet. Evol.">
        <title>Genome-scale phylogeny and comparative genomics of the fungal order Sordariales.</title>
        <authorList>
            <person name="Hensen N."/>
            <person name="Bonometti L."/>
            <person name="Westerberg I."/>
            <person name="Brannstrom I.O."/>
            <person name="Guillou S."/>
            <person name="Cros-Aarteil S."/>
            <person name="Calhoun S."/>
            <person name="Haridas S."/>
            <person name="Kuo A."/>
            <person name="Mondo S."/>
            <person name="Pangilinan J."/>
            <person name="Riley R."/>
            <person name="LaButti K."/>
            <person name="Andreopoulos B."/>
            <person name="Lipzen A."/>
            <person name="Chen C."/>
            <person name="Yan M."/>
            <person name="Daum C."/>
            <person name="Ng V."/>
            <person name="Clum A."/>
            <person name="Steindorff A."/>
            <person name="Ohm R.A."/>
            <person name="Martin F."/>
            <person name="Silar P."/>
            <person name="Natvig D.O."/>
            <person name="Lalanne C."/>
            <person name="Gautier V."/>
            <person name="Ament-Velasquez S.L."/>
            <person name="Kruys A."/>
            <person name="Hutchinson M.I."/>
            <person name="Powell A.J."/>
            <person name="Barry K."/>
            <person name="Miller A.N."/>
            <person name="Grigoriev I.V."/>
            <person name="Debuchy R."/>
            <person name="Gladieux P."/>
            <person name="Hiltunen Thoren M."/>
            <person name="Johannesson H."/>
        </authorList>
    </citation>
    <scope>NUCLEOTIDE SEQUENCE</scope>
    <source>
        <strain evidence="13">CBS 958.72</strain>
    </source>
</reference>
<dbReference type="PROSITE" id="PS00039">
    <property type="entry name" value="DEAD_ATP_HELICASE"/>
    <property type="match status" value="1"/>
</dbReference>
<name>A0AAE0N2H5_9PEZI</name>
<organism evidence="13 14">
    <name type="scientific">Lasiosphaeria ovina</name>
    <dbReference type="NCBI Taxonomy" id="92902"/>
    <lineage>
        <taxon>Eukaryota</taxon>
        <taxon>Fungi</taxon>
        <taxon>Dikarya</taxon>
        <taxon>Ascomycota</taxon>
        <taxon>Pezizomycotina</taxon>
        <taxon>Sordariomycetes</taxon>
        <taxon>Sordariomycetidae</taxon>
        <taxon>Sordariales</taxon>
        <taxon>Lasiosphaeriaceae</taxon>
        <taxon>Lasiosphaeria</taxon>
    </lineage>
</organism>
<evidence type="ECO:0000256" key="4">
    <source>
        <dbReference type="ARBA" id="ARBA00022806"/>
    </source>
</evidence>
<dbReference type="PROSITE" id="PS51192">
    <property type="entry name" value="HELICASE_ATP_BIND_1"/>
    <property type="match status" value="1"/>
</dbReference>
<dbReference type="GO" id="GO:0005524">
    <property type="term" value="F:ATP binding"/>
    <property type="evidence" value="ECO:0007669"/>
    <property type="project" value="UniProtKB-KW"/>
</dbReference>
<gene>
    <name evidence="13" type="ORF">B0T24DRAFT_378087</name>
</gene>
<feature type="non-terminal residue" evidence="13">
    <location>
        <position position="672"/>
    </location>
</feature>
<dbReference type="SMART" id="SM00487">
    <property type="entry name" value="DEXDc"/>
    <property type="match status" value="1"/>
</dbReference>
<comment type="catalytic activity">
    <reaction evidence="6">
        <text>ATP + H2O = ADP + phosphate + H(+)</text>
        <dbReference type="Rhea" id="RHEA:13065"/>
        <dbReference type="ChEBI" id="CHEBI:15377"/>
        <dbReference type="ChEBI" id="CHEBI:15378"/>
        <dbReference type="ChEBI" id="CHEBI:30616"/>
        <dbReference type="ChEBI" id="CHEBI:43474"/>
        <dbReference type="ChEBI" id="CHEBI:456216"/>
        <dbReference type="EC" id="3.6.4.13"/>
    </reaction>
</comment>
<dbReference type="PROSITE" id="PS51195">
    <property type="entry name" value="Q_MOTIF"/>
    <property type="match status" value="1"/>
</dbReference>
<feature type="region of interest" description="Disordered" evidence="9">
    <location>
        <begin position="66"/>
        <end position="93"/>
    </location>
</feature>
<protein>
    <recommendedName>
        <fullName evidence="1">RNA helicase</fullName>
        <ecNumber evidence="1">3.6.4.13</ecNumber>
    </recommendedName>
</protein>
<keyword evidence="2 8" id="KW-0547">Nucleotide-binding</keyword>
<evidence type="ECO:0000313" key="13">
    <source>
        <dbReference type="EMBL" id="KAK3367019.1"/>
    </source>
</evidence>
<dbReference type="EC" id="3.6.4.13" evidence="1"/>
<dbReference type="GO" id="GO:0003724">
    <property type="term" value="F:RNA helicase activity"/>
    <property type="evidence" value="ECO:0007669"/>
    <property type="project" value="UniProtKB-EC"/>
</dbReference>
<keyword evidence="5 8" id="KW-0067">ATP-binding</keyword>
<dbReference type="InterPro" id="IPR014014">
    <property type="entry name" value="RNA_helicase_DEAD_Q_motif"/>
</dbReference>
<evidence type="ECO:0000256" key="8">
    <source>
        <dbReference type="RuleBase" id="RU000492"/>
    </source>
</evidence>
<dbReference type="Pfam" id="PF00270">
    <property type="entry name" value="DEAD"/>
    <property type="match status" value="1"/>
</dbReference>
<dbReference type="GO" id="GO:0003676">
    <property type="term" value="F:nucleic acid binding"/>
    <property type="evidence" value="ECO:0007669"/>
    <property type="project" value="InterPro"/>
</dbReference>
<feature type="compositionally biased region" description="Gly residues" evidence="9">
    <location>
        <begin position="610"/>
        <end position="619"/>
    </location>
</feature>
<evidence type="ECO:0000256" key="2">
    <source>
        <dbReference type="ARBA" id="ARBA00022741"/>
    </source>
</evidence>
<evidence type="ECO:0000259" key="11">
    <source>
        <dbReference type="PROSITE" id="PS51194"/>
    </source>
</evidence>
<keyword evidence="14" id="KW-1185">Reference proteome</keyword>
<dbReference type="CDD" id="cd18787">
    <property type="entry name" value="SF2_C_DEAD"/>
    <property type="match status" value="1"/>
</dbReference>
<dbReference type="InterPro" id="IPR000629">
    <property type="entry name" value="RNA-helicase_DEAD-box_CS"/>
</dbReference>
<dbReference type="Proteomes" id="UP001287356">
    <property type="component" value="Unassembled WGS sequence"/>
</dbReference>
<dbReference type="Pfam" id="PF00271">
    <property type="entry name" value="Helicase_C"/>
    <property type="match status" value="1"/>
</dbReference>
<evidence type="ECO:0000256" key="6">
    <source>
        <dbReference type="ARBA" id="ARBA00047984"/>
    </source>
</evidence>
<evidence type="ECO:0000313" key="14">
    <source>
        <dbReference type="Proteomes" id="UP001287356"/>
    </source>
</evidence>
<dbReference type="SMART" id="SM00490">
    <property type="entry name" value="HELICc"/>
    <property type="match status" value="1"/>
</dbReference>
<keyword evidence="4 8" id="KW-0347">Helicase</keyword>
<dbReference type="InterPro" id="IPR001650">
    <property type="entry name" value="Helicase_C-like"/>
</dbReference>
<sequence>YSSYSFLLTAKLDQRSCLPLLTDLCTVVPGRKPISIMADFTWNTPGAASGASDALSTQAAGAWGTSDMRSALPAGGDEVADTKNDETTDPPKVVQKTPEALAGWAPLIPYDYDNEAPTEWDGNAAVYHWDGDLGEVGPEHADLEIQLFGPPDRRQSQGIDFSKIASIELYQEGPVRVKPISKFEDAGLHPVMVRNVELSGYKVPTPIQRYCIPAINMGHDVIAVAQTGSGKTAAYLVPILNKLMGKAKKLAAPRPNPVTYRPGIDTPVRAEPLVVIVCPSRELAVQIFNEARKFCYRTMLRPCVVYGGGPMRDQVEQLQKGCDILVASPGRLIDFIERPHLLTLRRVRYMVIDEADEMLDSDWSDELNKIMTGGEQEEGNIKYMLFSATFPKAARDLAATHLAESYVRLRVGRAGSTHENIKQSVVFVDPPMKRQALFDLLHSLPPTRTIIFVNNKRVADELDDFLFNKGLPCASIHSDRTQKEREAAMRAFRGGTSPILIATGVTARGIDVRNVMHVINYDMPSLDYGGIEEYTHRIGRTGRIGHRGLATSFYCDRDEPIASVLTRTLLETNQEVPDFLQQYIPEGDARTNLKFEADSDFDETEAAETGGDGGAWGGDSKGDDSKDQATTGDGGGWGTTDNSNAAAVGGGAWGNGNTVASPKAAVEESTGW</sequence>
<dbReference type="AlphaFoldDB" id="A0AAE0N2H5"/>
<comment type="similarity">
    <text evidence="8">Belongs to the DEAD box helicase family.</text>
</comment>
<feature type="domain" description="Helicase ATP-binding" evidence="10">
    <location>
        <begin position="212"/>
        <end position="408"/>
    </location>
</feature>
<keyword evidence="3 8" id="KW-0378">Hydrolase</keyword>
<evidence type="ECO:0000256" key="9">
    <source>
        <dbReference type="SAM" id="MobiDB-lite"/>
    </source>
</evidence>
<evidence type="ECO:0000259" key="12">
    <source>
        <dbReference type="PROSITE" id="PS51195"/>
    </source>
</evidence>
<dbReference type="SUPFAM" id="SSF52540">
    <property type="entry name" value="P-loop containing nucleoside triphosphate hydrolases"/>
    <property type="match status" value="1"/>
</dbReference>
<evidence type="ECO:0000256" key="1">
    <source>
        <dbReference type="ARBA" id="ARBA00012552"/>
    </source>
</evidence>
<feature type="region of interest" description="Disordered" evidence="9">
    <location>
        <begin position="598"/>
        <end position="672"/>
    </location>
</feature>
<evidence type="ECO:0000256" key="3">
    <source>
        <dbReference type="ARBA" id="ARBA00022801"/>
    </source>
</evidence>
<dbReference type="PANTHER" id="PTHR47958">
    <property type="entry name" value="ATP-DEPENDENT RNA HELICASE DBP3"/>
    <property type="match status" value="1"/>
</dbReference>
<accession>A0AAE0N2H5</accession>
<dbReference type="GO" id="GO:0016787">
    <property type="term" value="F:hydrolase activity"/>
    <property type="evidence" value="ECO:0007669"/>
    <property type="project" value="UniProtKB-KW"/>
</dbReference>
<feature type="domain" description="Helicase C-terminal" evidence="11">
    <location>
        <begin position="436"/>
        <end position="584"/>
    </location>
</feature>
<comment type="caution">
    <text evidence="13">The sequence shown here is derived from an EMBL/GenBank/DDBJ whole genome shotgun (WGS) entry which is preliminary data.</text>
</comment>
<evidence type="ECO:0000256" key="7">
    <source>
        <dbReference type="PROSITE-ProRule" id="PRU00552"/>
    </source>
</evidence>
<evidence type="ECO:0000259" key="10">
    <source>
        <dbReference type="PROSITE" id="PS51192"/>
    </source>
</evidence>
<dbReference type="PROSITE" id="PS51194">
    <property type="entry name" value="HELICASE_CTER"/>
    <property type="match status" value="1"/>
</dbReference>
<dbReference type="InterPro" id="IPR014001">
    <property type="entry name" value="Helicase_ATP-bd"/>
</dbReference>
<dbReference type="InterPro" id="IPR027417">
    <property type="entry name" value="P-loop_NTPase"/>
</dbReference>
<dbReference type="Gene3D" id="3.40.50.300">
    <property type="entry name" value="P-loop containing nucleotide triphosphate hydrolases"/>
    <property type="match status" value="2"/>
</dbReference>
<reference evidence="13" key="2">
    <citation type="submission" date="2023-06" db="EMBL/GenBank/DDBJ databases">
        <authorList>
            <consortium name="Lawrence Berkeley National Laboratory"/>
            <person name="Haridas S."/>
            <person name="Hensen N."/>
            <person name="Bonometti L."/>
            <person name="Westerberg I."/>
            <person name="Brannstrom I.O."/>
            <person name="Guillou S."/>
            <person name="Cros-Aarteil S."/>
            <person name="Calhoun S."/>
            <person name="Kuo A."/>
            <person name="Mondo S."/>
            <person name="Pangilinan J."/>
            <person name="Riley R."/>
            <person name="Labutti K."/>
            <person name="Andreopoulos B."/>
            <person name="Lipzen A."/>
            <person name="Chen C."/>
            <person name="Yanf M."/>
            <person name="Daum C."/>
            <person name="Ng V."/>
            <person name="Clum A."/>
            <person name="Steindorff A."/>
            <person name="Ohm R."/>
            <person name="Martin F."/>
            <person name="Silar P."/>
            <person name="Natvig D."/>
            <person name="Lalanne C."/>
            <person name="Gautier V."/>
            <person name="Ament-Velasquez S.L."/>
            <person name="Kruys A."/>
            <person name="Hutchinson M.I."/>
            <person name="Powell A.J."/>
            <person name="Barry K."/>
            <person name="Miller A.N."/>
            <person name="Grigoriev I.V."/>
            <person name="Debuchy R."/>
            <person name="Gladieux P."/>
            <person name="Thoren M.H."/>
            <person name="Johannesson H."/>
        </authorList>
    </citation>
    <scope>NUCLEOTIDE SEQUENCE</scope>
    <source>
        <strain evidence="13">CBS 958.72</strain>
    </source>
</reference>
<dbReference type="InterPro" id="IPR011545">
    <property type="entry name" value="DEAD/DEAH_box_helicase_dom"/>
</dbReference>
<proteinExistence type="inferred from homology"/>
<evidence type="ECO:0000256" key="5">
    <source>
        <dbReference type="ARBA" id="ARBA00022840"/>
    </source>
</evidence>
<feature type="domain" description="DEAD-box RNA helicase Q" evidence="12">
    <location>
        <begin position="181"/>
        <end position="209"/>
    </location>
</feature>
<feature type="short sequence motif" description="Q motif" evidence="7">
    <location>
        <begin position="181"/>
        <end position="209"/>
    </location>
</feature>
<dbReference type="EMBL" id="JAULSN010000007">
    <property type="protein sequence ID" value="KAK3367019.1"/>
    <property type="molecule type" value="Genomic_DNA"/>
</dbReference>